<proteinExistence type="inferred from homology"/>
<dbReference type="NCBIfam" id="TIGR00104">
    <property type="entry name" value="tRNA_TsaA"/>
    <property type="match status" value="1"/>
</dbReference>
<dbReference type="PROSITE" id="PS01318">
    <property type="entry name" value="TSAA_1"/>
    <property type="match status" value="1"/>
</dbReference>
<feature type="domain" description="TsaA-like" evidence="3">
    <location>
        <begin position="9"/>
        <end position="150"/>
    </location>
</feature>
<name>A0ABY6H1T3_9GAMM</name>
<keyword evidence="5" id="KW-1185">Reference proteome</keyword>
<sequence length="253" mass="28524">MSVSRSFQFDQIGVIHSCYRQKFGIPRQPGIVTAAEAELELLPPYNQENLVRGLEGFSHLWVHFIFHETMNEGWRPTIRPPRLGGKQRMGVFATRSTHRPNPAGLSVVRLKGIQSGNGKLVLQLAEADLLDGTPVIDIKPYLPYADALPEAKGGFAPLPAVMAEVEFTEEAMAKCLSYEQKTGRQLVLLIQQVLGQDPRPAYLRETTGRRHGSALWDVNVVWESRGDHFLVTDLEAYTPDHQAFWHYQQHSDQ</sequence>
<evidence type="ECO:0000256" key="2">
    <source>
        <dbReference type="ARBA" id="ARBA00033753"/>
    </source>
</evidence>
<evidence type="ECO:0000313" key="5">
    <source>
        <dbReference type="Proteomes" id="UP001163255"/>
    </source>
</evidence>
<dbReference type="Proteomes" id="UP001163255">
    <property type="component" value="Chromosome"/>
</dbReference>
<dbReference type="InterPro" id="IPR023370">
    <property type="entry name" value="TrmO-like_N"/>
</dbReference>
<evidence type="ECO:0000313" key="4">
    <source>
        <dbReference type="EMBL" id="UYM18870.1"/>
    </source>
</evidence>
<dbReference type="Pfam" id="PF01980">
    <property type="entry name" value="TrmO_N"/>
    <property type="match status" value="1"/>
</dbReference>
<dbReference type="InterPro" id="IPR023368">
    <property type="entry name" value="UPF0066_cons_site"/>
</dbReference>
<dbReference type="InterPro" id="IPR040372">
    <property type="entry name" value="YaeB-like"/>
</dbReference>
<dbReference type="PANTHER" id="PTHR12818:SF0">
    <property type="entry name" value="TRNA (ADENINE(37)-N6)-METHYLTRANSFERASE"/>
    <property type="match status" value="1"/>
</dbReference>
<dbReference type="Gene3D" id="2.40.30.70">
    <property type="entry name" value="YaeB-like"/>
    <property type="match status" value="1"/>
</dbReference>
<reference evidence="4" key="1">
    <citation type="submission" date="2022-10" db="EMBL/GenBank/DDBJ databases">
        <title>Completed Genome Sequence of two octocoral isolated bacterium, Endozoicomonas euniceicola EF212T and Endozoicomonas gorgoniicola PS125T.</title>
        <authorList>
            <person name="Chiou Y.-J."/>
            <person name="Chen Y.-H."/>
        </authorList>
    </citation>
    <scope>NUCLEOTIDE SEQUENCE</scope>
    <source>
        <strain evidence="4">EF212</strain>
    </source>
</reference>
<gene>
    <name evidence="4" type="primary">tsaA</name>
    <name evidence="4" type="ORF">NX720_19685</name>
</gene>
<comment type="similarity">
    <text evidence="2">Belongs to the tRNA methyltransferase O family.</text>
</comment>
<dbReference type="Gene3D" id="3.30.2310.10">
    <property type="entry name" value="YaeB-like"/>
    <property type="match status" value="1"/>
</dbReference>
<evidence type="ECO:0000259" key="3">
    <source>
        <dbReference type="PROSITE" id="PS51668"/>
    </source>
</evidence>
<organism evidence="4 5">
    <name type="scientific">Endozoicomonas euniceicola</name>
    <dbReference type="NCBI Taxonomy" id="1234143"/>
    <lineage>
        <taxon>Bacteria</taxon>
        <taxon>Pseudomonadati</taxon>
        <taxon>Pseudomonadota</taxon>
        <taxon>Gammaproteobacteria</taxon>
        <taxon>Oceanospirillales</taxon>
        <taxon>Endozoicomonadaceae</taxon>
        <taxon>Endozoicomonas</taxon>
    </lineage>
</organism>
<evidence type="ECO:0000256" key="1">
    <source>
        <dbReference type="ARBA" id="ARBA00022691"/>
    </source>
</evidence>
<dbReference type="InterPro" id="IPR036414">
    <property type="entry name" value="YaeB_N_sf"/>
</dbReference>
<keyword evidence="1" id="KW-0949">S-adenosyl-L-methionine</keyword>
<accession>A0ABY6H1T3</accession>
<dbReference type="Pfam" id="PF18389">
    <property type="entry name" value="TrmO_C"/>
    <property type="match status" value="1"/>
</dbReference>
<dbReference type="EMBL" id="CP103300">
    <property type="protein sequence ID" value="UYM18870.1"/>
    <property type="molecule type" value="Genomic_DNA"/>
</dbReference>
<dbReference type="PANTHER" id="PTHR12818">
    <property type="entry name" value="TRNA (ADENINE(37)-N6)-METHYLTRANSFERASE"/>
    <property type="match status" value="1"/>
</dbReference>
<dbReference type="PROSITE" id="PS51668">
    <property type="entry name" value="TSAA_2"/>
    <property type="match status" value="1"/>
</dbReference>
<dbReference type="InterPro" id="IPR036413">
    <property type="entry name" value="YaeB-like_sf"/>
</dbReference>
<dbReference type="CDD" id="cd09281">
    <property type="entry name" value="UPF0066"/>
    <property type="match status" value="1"/>
</dbReference>
<protein>
    <submittedName>
        <fullName evidence="4">tRNA (N6-threonylcarbamoyladenosine(37)-N6)-methyltransferase TrmO</fullName>
    </submittedName>
</protein>
<dbReference type="SUPFAM" id="SSF118196">
    <property type="entry name" value="YaeB-like"/>
    <property type="match status" value="1"/>
</dbReference>
<dbReference type="InterPro" id="IPR041369">
    <property type="entry name" value="TrmO_C"/>
</dbReference>